<evidence type="ECO:0000313" key="6">
    <source>
        <dbReference type="EMBL" id="MBO8443401.1"/>
    </source>
</evidence>
<dbReference type="PANTHER" id="PTHR30249">
    <property type="entry name" value="PUTATIVE SEROTONIN TRANSPORTER"/>
    <property type="match status" value="1"/>
</dbReference>
<evidence type="ECO:0000256" key="5">
    <source>
        <dbReference type="SAM" id="Phobius"/>
    </source>
</evidence>
<evidence type="ECO:0000256" key="4">
    <source>
        <dbReference type="ARBA" id="ARBA00023136"/>
    </source>
</evidence>
<proteinExistence type="predicted"/>
<feature type="transmembrane region" description="Helical" evidence="5">
    <location>
        <begin position="65"/>
        <end position="82"/>
    </location>
</feature>
<feature type="transmembrane region" description="Helical" evidence="5">
    <location>
        <begin position="6"/>
        <end position="27"/>
    </location>
</feature>
<dbReference type="InterPro" id="IPR007300">
    <property type="entry name" value="CidB/LrgB"/>
</dbReference>
<dbReference type="AlphaFoldDB" id="A0A9D9H9L1"/>
<comment type="subcellular location">
    <subcellularLocation>
        <location evidence="1">Membrane</location>
        <topology evidence="1">Multi-pass membrane protein</topology>
    </subcellularLocation>
</comment>
<reference evidence="6" key="1">
    <citation type="submission" date="2020-10" db="EMBL/GenBank/DDBJ databases">
        <authorList>
            <person name="Gilroy R."/>
        </authorList>
    </citation>
    <scope>NUCLEOTIDE SEQUENCE</scope>
    <source>
        <strain evidence="6">11167</strain>
    </source>
</reference>
<comment type="caution">
    <text evidence="6">The sequence shown here is derived from an EMBL/GenBank/DDBJ whole genome shotgun (WGS) entry which is preliminary data.</text>
</comment>
<name>A0A9D9H9L1_9SPIR</name>
<reference evidence="6" key="2">
    <citation type="journal article" date="2021" name="PeerJ">
        <title>Extensive microbial diversity within the chicken gut microbiome revealed by metagenomics and culture.</title>
        <authorList>
            <person name="Gilroy R."/>
            <person name="Ravi A."/>
            <person name="Getino M."/>
            <person name="Pursley I."/>
            <person name="Horton D.L."/>
            <person name="Alikhan N.F."/>
            <person name="Baker D."/>
            <person name="Gharbi K."/>
            <person name="Hall N."/>
            <person name="Watson M."/>
            <person name="Adriaenssens E.M."/>
            <person name="Foster-Nyarko E."/>
            <person name="Jarju S."/>
            <person name="Secka A."/>
            <person name="Antonio M."/>
            <person name="Oren A."/>
            <person name="Chaudhuri R.R."/>
            <person name="La Ragione R."/>
            <person name="Hildebrand F."/>
            <person name="Pallen M.J."/>
        </authorList>
    </citation>
    <scope>NUCLEOTIDE SEQUENCE</scope>
    <source>
        <strain evidence="6">11167</strain>
    </source>
</reference>
<dbReference type="Proteomes" id="UP000823633">
    <property type="component" value="Unassembled WGS sequence"/>
</dbReference>
<organism evidence="6 7">
    <name type="scientific">Candidatus Aphodenecus pullistercoris</name>
    <dbReference type="NCBI Taxonomy" id="2840669"/>
    <lineage>
        <taxon>Bacteria</taxon>
        <taxon>Pseudomonadati</taxon>
        <taxon>Spirochaetota</taxon>
        <taxon>Spirochaetia</taxon>
        <taxon>Spirochaetales</taxon>
        <taxon>Candidatus Aphodenecus</taxon>
    </lineage>
</organism>
<evidence type="ECO:0000256" key="2">
    <source>
        <dbReference type="ARBA" id="ARBA00022692"/>
    </source>
</evidence>
<keyword evidence="4 5" id="KW-0472">Membrane</keyword>
<dbReference type="PANTHER" id="PTHR30249:SF0">
    <property type="entry name" value="PLASTIDAL GLYCOLATE_GLYCERATE TRANSLOCATOR 1, CHLOROPLASTIC"/>
    <property type="match status" value="1"/>
</dbReference>
<dbReference type="Pfam" id="PF04172">
    <property type="entry name" value="LrgB"/>
    <property type="match status" value="1"/>
</dbReference>
<evidence type="ECO:0000313" key="7">
    <source>
        <dbReference type="Proteomes" id="UP000823633"/>
    </source>
</evidence>
<accession>A0A9D9H9L1</accession>
<feature type="transmembrane region" description="Helical" evidence="5">
    <location>
        <begin position="138"/>
        <end position="165"/>
    </location>
</feature>
<feature type="transmembrane region" description="Helical" evidence="5">
    <location>
        <begin position="39"/>
        <end position="59"/>
    </location>
</feature>
<evidence type="ECO:0000256" key="3">
    <source>
        <dbReference type="ARBA" id="ARBA00022989"/>
    </source>
</evidence>
<gene>
    <name evidence="6" type="ORF">IAC42_06540</name>
</gene>
<dbReference type="GO" id="GO:0016020">
    <property type="term" value="C:membrane"/>
    <property type="evidence" value="ECO:0007669"/>
    <property type="project" value="UniProtKB-SubCell"/>
</dbReference>
<sequence>MKEAICANPLFGITLSIAAYALGQWLYRKTKIAILNPLLVSYLVIIPVLLIFDIPLEWYEEGGDVINLFLAPATAVLAITVYQQRAIIRTHLAAIVAGSLVASVGSLASVWLLCQIFALDTAVVASLLPKSITTPMAIAVSSSLGGIQAITVLAVILTGICGSIIGPVLIKAFRIEDEVVQGLALGASSHAVGTSKALELGEVQGALSSVSLVSCGIVTVVLSLFLV</sequence>
<feature type="transmembrane region" description="Helical" evidence="5">
    <location>
        <begin position="94"/>
        <end position="118"/>
    </location>
</feature>
<protein>
    <submittedName>
        <fullName evidence="6">LrgB family protein</fullName>
    </submittedName>
</protein>
<keyword evidence="3 5" id="KW-1133">Transmembrane helix</keyword>
<keyword evidence="2 5" id="KW-0812">Transmembrane</keyword>
<dbReference type="EMBL" id="JADIMU010000042">
    <property type="protein sequence ID" value="MBO8443401.1"/>
    <property type="molecule type" value="Genomic_DNA"/>
</dbReference>
<evidence type="ECO:0000256" key="1">
    <source>
        <dbReference type="ARBA" id="ARBA00004141"/>
    </source>
</evidence>